<organism evidence="2 3">
    <name type="scientific">Guyanagaster necrorhizus</name>
    <dbReference type="NCBI Taxonomy" id="856835"/>
    <lineage>
        <taxon>Eukaryota</taxon>
        <taxon>Fungi</taxon>
        <taxon>Dikarya</taxon>
        <taxon>Basidiomycota</taxon>
        <taxon>Agaricomycotina</taxon>
        <taxon>Agaricomycetes</taxon>
        <taxon>Agaricomycetidae</taxon>
        <taxon>Agaricales</taxon>
        <taxon>Marasmiineae</taxon>
        <taxon>Physalacriaceae</taxon>
        <taxon>Guyanagaster</taxon>
    </lineage>
</organism>
<dbReference type="AlphaFoldDB" id="A0A9P7W615"/>
<sequence length="105" mass="11544">MTSNPLTNVECVTALVKHCKDFVEECVRGTVNVLDFADRLHQLGISSEAAGDYIRLLQEWIKQAGTQSLTVTSSNIQDGDNKDIGASDYRKATPPDLSQAEVKEF</sequence>
<protein>
    <submittedName>
        <fullName evidence="2">Uncharacterized protein</fullName>
    </submittedName>
</protein>
<evidence type="ECO:0000256" key="1">
    <source>
        <dbReference type="SAM" id="MobiDB-lite"/>
    </source>
</evidence>
<dbReference type="RefSeq" id="XP_043046742.1">
    <property type="nucleotide sequence ID" value="XM_043183942.1"/>
</dbReference>
<feature type="compositionally biased region" description="Basic and acidic residues" evidence="1">
    <location>
        <begin position="79"/>
        <end position="93"/>
    </location>
</feature>
<name>A0A9P7W615_9AGAR</name>
<feature type="region of interest" description="Disordered" evidence="1">
    <location>
        <begin position="72"/>
        <end position="105"/>
    </location>
</feature>
<accession>A0A9P7W615</accession>
<dbReference type="EMBL" id="MU250523">
    <property type="protein sequence ID" value="KAG7453242.1"/>
    <property type="molecule type" value="Genomic_DNA"/>
</dbReference>
<dbReference type="Proteomes" id="UP000812287">
    <property type="component" value="Unassembled WGS sequence"/>
</dbReference>
<keyword evidence="3" id="KW-1185">Reference proteome</keyword>
<reference evidence="2" key="1">
    <citation type="submission" date="2020-11" db="EMBL/GenBank/DDBJ databases">
        <title>Adaptations for nitrogen fixation in a non-lichenized fungal sporocarp promotes dispersal by wood-feeding termites.</title>
        <authorList>
            <consortium name="DOE Joint Genome Institute"/>
            <person name="Koch R.A."/>
            <person name="Yoon G."/>
            <person name="Arayal U."/>
            <person name="Lail K."/>
            <person name="Amirebrahimi M."/>
            <person name="Labutti K."/>
            <person name="Lipzen A."/>
            <person name="Riley R."/>
            <person name="Barry K."/>
            <person name="Henrissat B."/>
            <person name="Grigoriev I.V."/>
            <person name="Herr J.R."/>
            <person name="Aime M.C."/>
        </authorList>
    </citation>
    <scope>NUCLEOTIDE SEQUENCE</scope>
    <source>
        <strain evidence="2">MCA 3950</strain>
    </source>
</reference>
<evidence type="ECO:0000313" key="2">
    <source>
        <dbReference type="EMBL" id="KAG7453242.1"/>
    </source>
</evidence>
<gene>
    <name evidence="2" type="ORF">BT62DRAFT_915519</name>
</gene>
<proteinExistence type="predicted"/>
<evidence type="ECO:0000313" key="3">
    <source>
        <dbReference type="Proteomes" id="UP000812287"/>
    </source>
</evidence>
<comment type="caution">
    <text evidence="2">The sequence shown here is derived from an EMBL/GenBank/DDBJ whole genome shotgun (WGS) entry which is preliminary data.</text>
</comment>
<dbReference type="GeneID" id="66106239"/>